<reference evidence="1" key="1">
    <citation type="submission" date="2020-08" db="EMBL/GenBank/DDBJ databases">
        <title>Multicomponent nature underlies the extraordinary mechanical properties of spider dragline silk.</title>
        <authorList>
            <person name="Kono N."/>
            <person name="Nakamura H."/>
            <person name="Mori M."/>
            <person name="Yoshida Y."/>
            <person name="Ohtoshi R."/>
            <person name="Malay A.D."/>
            <person name="Moran D.A.P."/>
            <person name="Tomita M."/>
            <person name="Numata K."/>
            <person name="Arakawa K."/>
        </authorList>
    </citation>
    <scope>NUCLEOTIDE SEQUENCE</scope>
</reference>
<sequence length="172" mass="19904">MELLKSHISPDLEESIQLKNEILESKEQKHERNAFPIVKSFIVYKICLALDLKVQFKRGEKECHFIAKQKNHTNEKSAVPSITTLKIGKPSSLDAQLSPSLERNYVLEKYKMETKSPPTVRSIMVYCICQALDIKVKLNMELEFDWKNNNPAKMNSNHTKSYHFKTSLIPLI</sequence>
<proteinExistence type="predicted"/>
<evidence type="ECO:0000313" key="2">
    <source>
        <dbReference type="Proteomes" id="UP000887013"/>
    </source>
</evidence>
<keyword evidence="2" id="KW-1185">Reference proteome</keyword>
<dbReference type="EMBL" id="BMAW01079550">
    <property type="protein sequence ID" value="GFU15737.1"/>
    <property type="molecule type" value="Genomic_DNA"/>
</dbReference>
<dbReference type="Proteomes" id="UP000887013">
    <property type="component" value="Unassembled WGS sequence"/>
</dbReference>
<organism evidence="1 2">
    <name type="scientific">Nephila pilipes</name>
    <name type="common">Giant wood spider</name>
    <name type="synonym">Nephila maculata</name>
    <dbReference type="NCBI Taxonomy" id="299642"/>
    <lineage>
        <taxon>Eukaryota</taxon>
        <taxon>Metazoa</taxon>
        <taxon>Ecdysozoa</taxon>
        <taxon>Arthropoda</taxon>
        <taxon>Chelicerata</taxon>
        <taxon>Arachnida</taxon>
        <taxon>Araneae</taxon>
        <taxon>Araneomorphae</taxon>
        <taxon>Entelegynae</taxon>
        <taxon>Araneoidea</taxon>
        <taxon>Nephilidae</taxon>
        <taxon>Nephila</taxon>
    </lineage>
</organism>
<protein>
    <submittedName>
        <fullName evidence="1">Uncharacterized protein</fullName>
    </submittedName>
</protein>
<gene>
    <name evidence="1" type="ORF">NPIL_559341</name>
</gene>
<accession>A0A8X6QB25</accession>
<name>A0A8X6QB25_NEPPI</name>
<comment type="caution">
    <text evidence="1">The sequence shown here is derived from an EMBL/GenBank/DDBJ whole genome shotgun (WGS) entry which is preliminary data.</text>
</comment>
<dbReference type="AlphaFoldDB" id="A0A8X6QB25"/>
<evidence type="ECO:0000313" key="1">
    <source>
        <dbReference type="EMBL" id="GFU15737.1"/>
    </source>
</evidence>